<keyword evidence="6 10" id="KW-0413">Isomerase</keyword>
<evidence type="ECO:0000256" key="3">
    <source>
        <dbReference type="ARBA" id="ARBA00008088"/>
    </source>
</evidence>
<dbReference type="InterPro" id="IPR037171">
    <property type="entry name" value="NagB/RpiA_transferase-like"/>
</dbReference>
<dbReference type="PANTHER" id="PTHR11934:SF0">
    <property type="entry name" value="RIBOSE-5-PHOSPHATE ISOMERASE"/>
    <property type="match status" value="1"/>
</dbReference>
<evidence type="ECO:0000256" key="6">
    <source>
        <dbReference type="ARBA" id="ARBA00023235"/>
    </source>
</evidence>
<evidence type="ECO:0000256" key="5">
    <source>
        <dbReference type="ARBA" id="ARBA00019150"/>
    </source>
</evidence>
<comment type="caution">
    <text evidence="10">The sequence shown here is derived from an EMBL/GenBank/DDBJ whole genome shotgun (WGS) entry which is preliminary data.</text>
</comment>
<dbReference type="Gene3D" id="3.40.50.1360">
    <property type="match status" value="1"/>
</dbReference>
<evidence type="ECO:0000256" key="8">
    <source>
        <dbReference type="ARBA" id="ARBA00032273"/>
    </source>
</evidence>
<evidence type="ECO:0000313" key="10">
    <source>
        <dbReference type="EMBL" id="KAK1926647.1"/>
    </source>
</evidence>
<dbReference type="SUPFAM" id="SSF100950">
    <property type="entry name" value="NagB/RpiA/CoA transferase-like"/>
    <property type="match status" value="1"/>
</dbReference>
<dbReference type="GO" id="GO:0004751">
    <property type="term" value="F:ribose-5-phosphate isomerase activity"/>
    <property type="evidence" value="ECO:0007669"/>
    <property type="project" value="UniProtKB-EC"/>
</dbReference>
<feature type="region of interest" description="Disordered" evidence="9">
    <location>
        <begin position="1"/>
        <end position="26"/>
    </location>
</feature>
<comment type="similarity">
    <text evidence="3">Belongs to the ribose 5-phosphate isomerase family.</text>
</comment>
<dbReference type="PANTHER" id="PTHR11934">
    <property type="entry name" value="RIBOSE-5-PHOSPHATE ISOMERASE"/>
    <property type="match status" value="1"/>
</dbReference>
<dbReference type="EMBL" id="JAODAN010000002">
    <property type="protein sequence ID" value="KAK1926647.1"/>
    <property type="molecule type" value="Genomic_DNA"/>
</dbReference>
<name>A0AAD9L8L7_PAPLA</name>
<protein>
    <recommendedName>
        <fullName evidence="5">Ribose-5-phosphate isomerase</fullName>
        <ecNumber evidence="4">5.3.1.6</ecNumber>
    </recommendedName>
    <alternativeName>
        <fullName evidence="8">D-ribose-5-phosphate ketol-isomerase</fullName>
    </alternativeName>
    <alternativeName>
        <fullName evidence="7">Phosphoriboisomerase</fullName>
    </alternativeName>
</protein>
<dbReference type="Gene3D" id="3.30.70.260">
    <property type="match status" value="1"/>
</dbReference>
<dbReference type="CDD" id="cd01398">
    <property type="entry name" value="RPI_A"/>
    <property type="match status" value="1"/>
</dbReference>
<sequence length="315" mass="32871">MSSPAVQNLSSSAGQTGAPPVVPGPSAAFVPPAQPVTMGNQLPTSVPLPVLPAVEAAKRLAAFSAVDRHIGLEHKIIGIGSGSTVPYCVDRIVAQGPQANQGRVFVPTGFQSKELIIRGGLTLGDVDQYPTLDVTIDGADEVDNDLNSIKGGGACQLREKVLAEAAKTWVIVADYRKNSHTLGTTWKQGIPIEVVPFAYAKVLRDLAELGSPAVLADGKPGLSLRMGKMKAGPVVSDNGNFIIDAPFPENMMKNPADLLARIKMLTGVVEVGLFCGMAKAAYFGNEDGTVQVRSADGKVEKIDSVPDVPVLAVNA</sequence>
<keyword evidence="11" id="KW-1185">Reference proteome</keyword>
<evidence type="ECO:0000256" key="9">
    <source>
        <dbReference type="SAM" id="MobiDB-lite"/>
    </source>
</evidence>
<dbReference type="SUPFAM" id="SSF75445">
    <property type="entry name" value="D-ribose-5-phosphate isomerase (RpiA), lid domain"/>
    <property type="match status" value="1"/>
</dbReference>
<evidence type="ECO:0000256" key="7">
    <source>
        <dbReference type="ARBA" id="ARBA00029734"/>
    </source>
</evidence>
<feature type="compositionally biased region" description="Polar residues" evidence="9">
    <location>
        <begin position="1"/>
        <end position="15"/>
    </location>
</feature>
<dbReference type="Pfam" id="PF06026">
    <property type="entry name" value="Rib_5-P_isom_A"/>
    <property type="match status" value="1"/>
</dbReference>
<dbReference type="FunFam" id="3.40.50.1360:FF:000014">
    <property type="entry name" value="Ribose 5-phosphate isomerase"/>
    <property type="match status" value="1"/>
</dbReference>
<evidence type="ECO:0000256" key="2">
    <source>
        <dbReference type="ARBA" id="ARBA00004988"/>
    </source>
</evidence>
<accession>A0AAD9L8L7</accession>
<proteinExistence type="inferred from homology"/>
<comment type="pathway">
    <text evidence="2">Carbohydrate degradation; pentose phosphate pathway; D-ribose 5-phosphate from D-ribulose 5-phosphate (non-oxidative stage): step 1/1.</text>
</comment>
<dbReference type="AlphaFoldDB" id="A0AAD9L8L7"/>
<dbReference type="GO" id="GO:0009052">
    <property type="term" value="P:pentose-phosphate shunt, non-oxidative branch"/>
    <property type="evidence" value="ECO:0007669"/>
    <property type="project" value="InterPro"/>
</dbReference>
<gene>
    <name evidence="10" type="ORF">DB88DRAFT_175496</name>
</gene>
<dbReference type="Proteomes" id="UP001182556">
    <property type="component" value="Unassembled WGS sequence"/>
</dbReference>
<dbReference type="GO" id="GO:0005737">
    <property type="term" value="C:cytoplasm"/>
    <property type="evidence" value="ECO:0007669"/>
    <property type="project" value="TreeGrafter"/>
</dbReference>
<organism evidence="10 11">
    <name type="scientific">Papiliotrema laurentii</name>
    <name type="common">Cryptococcus laurentii</name>
    <dbReference type="NCBI Taxonomy" id="5418"/>
    <lineage>
        <taxon>Eukaryota</taxon>
        <taxon>Fungi</taxon>
        <taxon>Dikarya</taxon>
        <taxon>Basidiomycota</taxon>
        <taxon>Agaricomycotina</taxon>
        <taxon>Tremellomycetes</taxon>
        <taxon>Tremellales</taxon>
        <taxon>Rhynchogastremaceae</taxon>
        <taxon>Papiliotrema</taxon>
    </lineage>
</organism>
<dbReference type="FunFam" id="3.30.70.260:FF:000053">
    <property type="entry name" value="Ribose-5-phosphate isomerase, putative"/>
    <property type="match status" value="1"/>
</dbReference>
<dbReference type="GO" id="GO:0006014">
    <property type="term" value="P:D-ribose metabolic process"/>
    <property type="evidence" value="ECO:0007669"/>
    <property type="project" value="TreeGrafter"/>
</dbReference>
<evidence type="ECO:0000256" key="4">
    <source>
        <dbReference type="ARBA" id="ARBA00011959"/>
    </source>
</evidence>
<dbReference type="NCBIfam" id="TIGR00021">
    <property type="entry name" value="rpiA"/>
    <property type="match status" value="1"/>
</dbReference>
<comment type="catalytic activity">
    <reaction evidence="1">
        <text>aldehydo-D-ribose 5-phosphate = D-ribulose 5-phosphate</text>
        <dbReference type="Rhea" id="RHEA:14657"/>
        <dbReference type="ChEBI" id="CHEBI:58121"/>
        <dbReference type="ChEBI" id="CHEBI:58273"/>
        <dbReference type="EC" id="5.3.1.6"/>
    </reaction>
</comment>
<dbReference type="EC" id="5.3.1.6" evidence="4"/>
<evidence type="ECO:0000256" key="1">
    <source>
        <dbReference type="ARBA" id="ARBA00001713"/>
    </source>
</evidence>
<evidence type="ECO:0000313" key="11">
    <source>
        <dbReference type="Proteomes" id="UP001182556"/>
    </source>
</evidence>
<reference evidence="10" key="1">
    <citation type="submission" date="2023-02" db="EMBL/GenBank/DDBJ databases">
        <title>Identification and recombinant expression of a fungal hydrolase from Papiliotrema laurentii that hydrolyzes apple cutin and clears colloidal polyester polyurethane.</title>
        <authorList>
            <consortium name="DOE Joint Genome Institute"/>
            <person name="Roman V.A."/>
            <person name="Bojanowski C."/>
            <person name="Crable B.R."/>
            <person name="Wagner D.N."/>
            <person name="Hung C.S."/>
            <person name="Nadeau L.J."/>
            <person name="Schratz L."/>
            <person name="Haridas S."/>
            <person name="Pangilinan J."/>
            <person name="Lipzen A."/>
            <person name="Na H."/>
            <person name="Yan M."/>
            <person name="Ng V."/>
            <person name="Grigoriev I.V."/>
            <person name="Spatafora J.W."/>
            <person name="Barlow D."/>
            <person name="Biffinger J."/>
            <person name="Kelley-Loughnane N."/>
            <person name="Varaljay V.A."/>
            <person name="Crookes-Goodson W.J."/>
        </authorList>
    </citation>
    <scope>NUCLEOTIDE SEQUENCE</scope>
    <source>
        <strain evidence="10">5307AH</strain>
    </source>
</reference>
<dbReference type="InterPro" id="IPR004788">
    <property type="entry name" value="Ribose5P_isomerase_type_A"/>
</dbReference>